<sequence>MPVSFRLPSTTDAEAWLQARAVDEPTARLALRLAGGAPLRALAYAQSAELRDRDAWAKDVLALQTGAIDPLSCARKWKDYGAERCLDWFQRHVADLARERVGKDCAREKRISLKELFRYFDVLSDAKNLARGPLDEALLLEDISIRWSRLFNSVV</sequence>
<reference evidence="1 2" key="1">
    <citation type="journal article" date="2016" name="Nat. Commun.">
        <title>Thousands of microbial genomes shed light on interconnected biogeochemical processes in an aquifer system.</title>
        <authorList>
            <person name="Anantharaman K."/>
            <person name="Brown C.T."/>
            <person name="Hug L.A."/>
            <person name="Sharon I."/>
            <person name="Castelle C.J."/>
            <person name="Probst A.J."/>
            <person name="Thomas B.C."/>
            <person name="Singh A."/>
            <person name="Wilkins M.J."/>
            <person name="Karaoz U."/>
            <person name="Brodie E.L."/>
            <person name="Williams K.H."/>
            <person name="Hubbard S.S."/>
            <person name="Banfield J.F."/>
        </authorList>
    </citation>
    <scope>NUCLEOTIDE SEQUENCE [LARGE SCALE GENOMIC DNA]</scope>
</reference>
<dbReference type="Proteomes" id="UP000179076">
    <property type="component" value="Unassembled WGS sequence"/>
</dbReference>
<evidence type="ECO:0000313" key="2">
    <source>
        <dbReference type="Proteomes" id="UP000179076"/>
    </source>
</evidence>
<organism evidence="1 2">
    <name type="scientific">Candidatus Muproteobacteria bacterium RBG_16_60_9</name>
    <dbReference type="NCBI Taxonomy" id="1817755"/>
    <lineage>
        <taxon>Bacteria</taxon>
        <taxon>Pseudomonadati</taxon>
        <taxon>Pseudomonadota</taxon>
        <taxon>Candidatus Muproteobacteria</taxon>
    </lineage>
</organism>
<proteinExistence type="predicted"/>
<gene>
    <name evidence="1" type="ORF">A2W18_05355</name>
</gene>
<evidence type="ECO:0000313" key="1">
    <source>
        <dbReference type="EMBL" id="OGI63108.1"/>
    </source>
</evidence>
<protein>
    <submittedName>
        <fullName evidence="1">Uncharacterized protein</fullName>
    </submittedName>
</protein>
<dbReference type="AlphaFoldDB" id="A0A1F6V0H2"/>
<comment type="caution">
    <text evidence="1">The sequence shown here is derived from an EMBL/GenBank/DDBJ whole genome shotgun (WGS) entry which is preliminary data.</text>
</comment>
<name>A0A1F6V0H2_9PROT</name>
<accession>A0A1F6V0H2</accession>
<dbReference type="EMBL" id="MFSP01000161">
    <property type="protein sequence ID" value="OGI63108.1"/>
    <property type="molecule type" value="Genomic_DNA"/>
</dbReference>